<dbReference type="KEGG" id="tva:4753724"/>
<feature type="compositionally biased region" description="Basic and acidic residues" evidence="1">
    <location>
        <begin position="387"/>
        <end position="396"/>
    </location>
</feature>
<keyword evidence="3" id="KW-1185">Reference proteome</keyword>
<dbReference type="InParanoid" id="A2FGJ3"/>
<feature type="region of interest" description="Disordered" evidence="1">
    <location>
        <begin position="371"/>
        <end position="396"/>
    </location>
</feature>
<reference evidence="2" key="1">
    <citation type="submission" date="2006-10" db="EMBL/GenBank/DDBJ databases">
        <authorList>
            <person name="Amadeo P."/>
            <person name="Zhao Q."/>
            <person name="Wortman J."/>
            <person name="Fraser-Liggett C."/>
            <person name="Carlton J."/>
        </authorList>
    </citation>
    <scope>NUCLEOTIDE SEQUENCE</scope>
    <source>
        <strain evidence="2">G3</strain>
    </source>
</reference>
<dbReference type="AlphaFoldDB" id="A2FGJ3"/>
<evidence type="ECO:0000313" key="2">
    <source>
        <dbReference type="EMBL" id="EAX95959.1"/>
    </source>
</evidence>
<proteinExistence type="predicted"/>
<accession>A2FGJ3</accession>
<evidence type="ECO:0000313" key="3">
    <source>
        <dbReference type="Proteomes" id="UP000001542"/>
    </source>
</evidence>
<sequence length="396" mass="44612">MKRIHSVIKNKSDSDDDLDDVLGLFSGNHYEAVEAKKRLRKAKYQREKQKQNEAKNLNQQIESRKDYNGKNYYHQPQHQTTITVSRNGTNIRANRDPLYGTLKDGMVPSLPPPPPEMYPDFTEGIPESRAEIEEPFNPKAPPPQLRPETKSAVGTAYGIQVDVPKAPIPTKFVSAGSKRQNQIINPTPYMPYDYQLQQYNQYISPGMSIGEQNGYVGPPIPVDMIYRRDDSQPFYPEGYPLGPFHYGDHPPPIGQGPYQETYLEPQKSQFDPSNRNVPIENDGIVISSPNMAFNYQYNVKSQQRLSASSGIQITPREKTWVQPAQMNAGNKTFTATTGTTKLPEKVPTSLGVLTIGKSKVNPNQFKLEVPHRGGINIEIGHTQSQETKQEEAEKNE</sequence>
<feature type="compositionally biased region" description="Basic and acidic residues" evidence="1">
    <location>
        <begin position="44"/>
        <end position="53"/>
    </location>
</feature>
<dbReference type="EMBL" id="DS113780">
    <property type="protein sequence ID" value="EAX95959.1"/>
    <property type="molecule type" value="Genomic_DNA"/>
</dbReference>
<protein>
    <submittedName>
        <fullName evidence="2">Uncharacterized protein</fullName>
    </submittedName>
</protein>
<dbReference type="Proteomes" id="UP000001542">
    <property type="component" value="Unassembled WGS sequence"/>
</dbReference>
<dbReference type="VEuPathDB" id="TrichDB:TVAGG3_0037060"/>
<organism evidence="2 3">
    <name type="scientific">Trichomonas vaginalis (strain ATCC PRA-98 / G3)</name>
    <dbReference type="NCBI Taxonomy" id="412133"/>
    <lineage>
        <taxon>Eukaryota</taxon>
        <taxon>Metamonada</taxon>
        <taxon>Parabasalia</taxon>
        <taxon>Trichomonadida</taxon>
        <taxon>Trichomonadidae</taxon>
        <taxon>Trichomonas</taxon>
    </lineage>
</organism>
<feature type="region of interest" description="Disordered" evidence="1">
    <location>
        <begin position="41"/>
        <end position="73"/>
    </location>
</feature>
<name>A2FGJ3_TRIV3</name>
<gene>
    <name evidence="2" type="ORF">TVAG_114700</name>
</gene>
<evidence type="ECO:0000256" key="1">
    <source>
        <dbReference type="SAM" id="MobiDB-lite"/>
    </source>
</evidence>
<dbReference type="VEuPathDB" id="TrichDB:TVAG_114700"/>
<reference evidence="2" key="2">
    <citation type="journal article" date="2007" name="Science">
        <title>Draft genome sequence of the sexually transmitted pathogen Trichomonas vaginalis.</title>
        <authorList>
            <person name="Carlton J.M."/>
            <person name="Hirt R.P."/>
            <person name="Silva J.C."/>
            <person name="Delcher A.L."/>
            <person name="Schatz M."/>
            <person name="Zhao Q."/>
            <person name="Wortman J.R."/>
            <person name="Bidwell S.L."/>
            <person name="Alsmark U.C.M."/>
            <person name="Besteiro S."/>
            <person name="Sicheritz-Ponten T."/>
            <person name="Noel C.J."/>
            <person name="Dacks J.B."/>
            <person name="Foster P.G."/>
            <person name="Simillion C."/>
            <person name="Van de Peer Y."/>
            <person name="Miranda-Saavedra D."/>
            <person name="Barton G.J."/>
            <person name="Westrop G.D."/>
            <person name="Mueller S."/>
            <person name="Dessi D."/>
            <person name="Fiori P.L."/>
            <person name="Ren Q."/>
            <person name="Paulsen I."/>
            <person name="Zhang H."/>
            <person name="Bastida-Corcuera F.D."/>
            <person name="Simoes-Barbosa A."/>
            <person name="Brown M.T."/>
            <person name="Hayes R.D."/>
            <person name="Mukherjee M."/>
            <person name="Okumura C.Y."/>
            <person name="Schneider R."/>
            <person name="Smith A.J."/>
            <person name="Vanacova S."/>
            <person name="Villalvazo M."/>
            <person name="Haas B.J."/>
            <person name="Pertea M."/>
            <person name="Feldblyum T.V."/>
            <person name="Utterback T.R."/>
            <person name="Shu C.L."/>
            <person name="Osoegawa K."/>
            <person name="de Jong P.J."/>
            <person name="Hrdy I."/>
            <person name="Horvathova L."/>
            <person name="Zubacova Z."/>
            <person name="Dolezal P."/>
            <person name="Malik S.B."/>
            <person name="Logsdon J.M. Jr."/>
            <person name="Henze K."/>
            <person name="Gupta A."/>
            <person name="Wang C.C."/>
            <person name="Dunne R.L."/>
            <person name="Upcroft J.A."/>
            <person name="Upcroft P."/>
            <person name="White O."/>
            <person name="Salzberg S.L."/>
            <person name="Tang P."/>
            <person name="Chiu C.-H."/>
            <person name="Lee Y.-S."/>
            <person name="Embley T.M."/>
            <person name="Coombs G.H."/>
            <person name="Mottram J.C."/>
            <person name="Tachezy J."/>
            <person name="Fraser-Liggett C.M."/>
            <person name="Johnson P.J."/>
        </authorList>
    </citation>
    <scope>NUCLEOTIDE SEQUENCE [LARGE SCALE GENOMIC DNA]</scope>
    <source>
        <strain evidence="2">G3</strain>
    </source>
</reference>
<dbReference type="RefSeq" id="XP_001308889.1">
    <property type="nucleotide sequence ID" value="XM_001308888.1"/>
</dbReference>
<dbReference type="SMR" id="A2FGJ3"/>